<feature type="domain" description="MRG" evidence="6">
    <location>
        <begin position="222"/>
        <end position="263"/>
    </location>
</feature>
<keyword evidence="2" id="KW-0156">Chromatin regulator</keyword>
<evidence type="ECO:0000313" key="8">
    <source>
        <dbReference type="Proteomes" id="UP000645828"/>
    </source>
</evidence>
<dbReference type="AlphaFoldDB" id="A0A811YK06"/>
<dbReference type="GO" id="GO:0006325">
    <property type="term" value="P:chromatin organization"/>
    <property type="evidence" value="ECO:0007669"/>
    <property type="project" value="UniProtKB-KW"/>
</dbReference>
<protein>
    <submittedName>
        <fullName evidence="7">(raccoon dog) hypothetical protein</fullName>
    </submittedName>
</protein>
<gene>
    <name evidence="7" type="ORF">NYPRO_LOCUS9140</name>
</gene>
<dbReference type="GO" id="GO:0035267">
    <property type="term" value="C:NuA4 histone acetyltransferase complex"/>
    <property type="evidence" value="ECO:0007669"/>
    <property type="project" value="TreeGrafter"/>
</dbReference>
<reference evidence="7" key="1">
    <citation type="submission" date="2020-12" db="EMBL/GenBank/DDBJ databases">
        <authorList>
            <consortium name="Molecular Ecology Group"/>
        </authorList>
    </citation>
    <scope>NUCLEOTIDE SEQUENCE</scope>
    <source>
        <strain evidence="7">TBG_1078</strain>
    </source>
</reference>
<dbReference type="InterPro" id="IPR026541">
    <property type="entry name" value="MRG_dom"/>
</dbReference>
<dbReference type="PANTHER" id="PTHR10880">
    <property type="entry name" value="MORTALITY FACTOR 4-LIKE PROTEIN"/>
    <property type="match status" value="1"/>
</dbReference>
<accession>A0A811YK06</accession>
<evidence type="ECO:0000256" key="1">
    <source>
        <dbReference type="ARBA" id="ARBA00004123"/>
    </source>
</evidence>
<dbReference type="EMBL" id="CAJHUB010000677">
    <property type="protein sequence ID" value="CAD7676345.1"/>
    <property type="molecule type" value="Genomic_DNA"/>
</dbReference>
<dbReference type="Gene3D" id="1.10.274.30">
    <property type="entry name" value="MRG domain"/>
    <property type="match status" value="1"/>
</dbReference>
<keyword evidence="3" id="KW-0805">Transcription regulation</keyword>
<sequence>MGKKGILEVISKGERIWIMTRKGNNQNWTVIIYIQFKLTWTFKRGHRTKFKNMKNRNYINEEKRKLIFFWDFCNHAPALKEVAIKDKRVKYFLHYSESRVFIYMDTNLWKQCELQTAIRSNMQRLQRGRPQAPGKKTSGLPIDKCSKLKPWLVDDWDLTTRKQQVFYLPAKKNMDPKSYAVNEVVAHIKKYFRELLGTQILYNLERPQDTEILADHPDVPDPAMLAYTTLDEKSLVSLLNYPRDFLKYLAQNSATQFSARDYEVALLVYHREAV</sequence>
<dbReference type="GO" id="GO:0005634">
    <property type="term" value="C:nucleus"/>
    <property type="evidence" value="ECO:0007669"/>
    <property type="project" value="UniProtKB-SubCell"/>
</dbReference>
<dbReference type="InterPro" id="IPR038217">
    <property type="entry name" value="MRG_C_sf"/>
</dbReference>
<evidence type="ECO:0000313" key="7">
    <source>
        <dbReference type="EMBL" id="CAD7676345.1"/>
    </source>
</evidence>
<comment type="caution">
    <text evidence="7">The sequence shown here is derived from an EMBL/GenBank/DDBJ whole genome shotgun (WGS) entry which is preliminary data.</text>
</comment>
<keyword evidence="8" id="KW-1185">Reference proteome</keyword>
<dbReference type="Proteomes" id="UP000645828">
    <property type="component" value="Unassembled WGS sequence"/>
</dbReference>
<dbReference type="Pfam" id="PF05712">
    <property type="entry name" value="MRG"/>
    <property type="match status" value="2"/>
</dbReference>
<feature type="domain" description="MRG" evidence="6">
    <location>
        <begin position="177"/>
        <end position="215"/>
    </location>
</feature>
<organism evidence="7 8">
    <name type="scientific">Nyctereutes procyonoides</name>
    <name type="common">Raccoon dog</name>
    <name type="synonym">Canis procyonoides</name>
    <dbReference type="NCBI Taxonomy" id="34880"/>
    <lineage>
        <taxon>Eukaryota</taxon>
        <taxon>Metazoa</taxon>
        <taxon>Chordata</taxon>
        <taxon>Craniata</taxon>
        <taxon>Vertebrata</taxon>
        <taxon>Euteleostomi</taxon>
        <taxon>Mammalia</taxon>
        <taxon>Eutheria</taxon>
        <taxon>Laurasiatheria</taxon>
        <taxon>Carnivora</taxon>
        <taxon>Caniformia</taxon>
        <taxon>Canidae</taxon>
        <taxon>Nyctereutes</taxon>
    </lineage>
</organism>
<dbReference type="InterPro" id="IPR008676">
    <property type="entry name" value="MRG"/>
</dbReference>
<evidence type="ECO:0000256" key="4">
    <source>
        <dbReference type="ARBA" id="ARBA00023163"/>
    </source>
</evidence>
<evidence type="ECO:0000256" key="3">
    <source>
        <dbReference type="ARBA" id="ARBA00023015"/>
    </source>
</evidence>
<name>A0A811YK06_NYCPR</name>
<proteinExistence type="predicted"/>
<dbReference type="GO" id="GO:0006355">
    <property type="term" value="P:regulation of DNA-templated transcription"/>
    <property type="evidence" value="ECO:0007669"/>
    <property type="project" value="InterPro"/>
</dbReference>
<keyword evidence="4" id="KW-0804">Transcription</keyword>
<evidence type="ECO:0000259" key="6">
    <source>
        <dbReference type="Pfam" id="PF05712"/>
    </source>
</evidence>
<keyword evidence="5" id="KW-0539">Nucleus</keyword>
<comment type="subcellular location">
    <subcellularLocation>
        <location evidence="1">Nucleus</location>
    </subcellularLocation>
</comment>
<dbReference type="PANTHER" id="PTHR10880:SF51">
    <property type="entry name" value="MORTALITY FACTOR 4-LIKE PROTEIN 1"/>
    <property type="match status" value="1"/>
</dbReference>
<evidence type="ECO:0000256" key="2">
    <source>
        <dbReference type="ARBA" id="ARBA00022853"/>
    </source>
</evidence>
<evidence type="ECO:0000256" key="5">
    <source>
        <dbReference type="ARBA" id="ARBA00023242"/>
    </source>
</evidence>